<dbReference type="EMBL" id="DXCO01000006">
    <property type="protein sequence ID" value="HIY77577.1"/>
    <property type="molecule type" value="Genomic_DNA"/>
</dbReference>
<sequence length="457" mass="48760">MYERAECAVIGTGQYGTAVVTQQFSVRGIRVRIVADIDAKKAQNAYLAAGLPEKEIAYAADEKAAAALLKTGKYVYTDDANAVFAAHPDVLCDCTGNPEASARIALAALDRGVNLVAVGKEADSAVGAILRKKFAEKGLVYTAADGDQHGLLIQLVKWARASGLTVIAAGKSRDGELVWNEAAHTVRLWDFTADVTGREEVLRPLAGNAAKGLAARKAALAPLPSAGGYDYCELAIAANGTGLSPACPELVQAPLRISEIASVYCEREHGGILERGGIIDMVQCLRREDDFGMGGGVYVVVRAENGYSQSILADKGPSNADHSACLLFRPYHLCGVETPNTLIRAARGLDGTDGLIFGLECEMPPYRQAWDVVRTAKRDIAAGEIFAGDHGDMFDTLILPARTRGPLAPVPAHMLTGNAAAKTIRKGELITYEHVTPPDDSLLWTLREEQEKDCDRT</sequence>
<dbReference type="PANTHER" id="PTHR37850:SF3">
    <property type="entry name" value="BLR7815 PROTEIN"/>
    <property type="match status" value="1"/>
</dbReference>
<evidence type="ECO:0000313" key="3">
    <source>
        <dbReference type="Proteomes" id="UP000824135"/>
    </source>
</evidence>
<reference evidence="2" key="1">
    <citation type="journal article" date="2021" name="PeerJ">
        <title>Extensive microbial diversity within the chicken gut microbiome revealed by metagenomics and culture.</title>
        <authorList>
            <person name="Gilroy R."/>
            <person name="Ravi A."/>
            <person name="Getino M."/>
            <person name="Pursley I."/>
            <person name="Horton D.L."/>
            <person name="Alikhan N.F."/>
            <person name="Baker D."/>
            <person name="Gharbi K."/>
            <person name="Hall N."/>
            <person name="Watson M."/>
            <person name="Adriaenssens E.M."/>
            <person name="Foster-Nyarko E."/>
            <person name="Jarju S."/>
            <person name="Secka A."/>
            <person name="Antonio M."/>
            <person name="Oren A."/>
            <person name="Chaudhuri R.R."/>
            <person name="La Ragione R."/>
            <person name="Hildebrand F."/>
            <person name="Pallen M.J."/>
        </authorList>
    </citation>
    <scope>NUCLEOTIDE SEQUENCE</scope>
    <source>
        <strain evidence="2">CHK199-9574</strain>
    </source>
</reference>
<comment type="caution">
    <text evidence="2">The sequence shown here is derived from an EMBL/GenBank/DDBJ whole genome shotgun (WGS) entry which is preliminary data.</text>
</comment>
<gene>
    <name evidence="2" type="ORF">H9728_00880</name>
</gene>
<dbReference type="InterPro" id="IPR036291">
    <property type="entry name" value="NAD(P)-bd_dom_sf"/>
</dbReference>
<dbReference type="InterPro" id="IPR048423">
    <property type="entry name" value="DRL_cat"/>
</dbReference>
<organism evidence="2 3">
    <name type="scientific">Candidatus Borkfalkia excrementavium</name>
    <dbReference type="NCBI Taxonomy" id="2838505"/>
    <lineage>
        <taxon>Bacteria</taxon>
        <taxon>Bacillati</taxon>
        <taxon>Bacillota</taxon>
        <taxon>Clostridia</taxon>
        <taxon>Christensenellales</taxon>
        <taxon>Christensenellaceae</taxon>
        <taxon>Candidatus Borkfalkia</taxon>
    </lineage>
</organism>
<feature type="domain" description="Oxidoreductase DRL-like catalytic" evidence="1">
    <location>
        <begin position="146"/>
        <end position="338"/>
    </location>
</feature>
<protein>
    <recommendedName>
        <fullName evidence="1">Oxidoreductase DRL-like catalytic domain-containing protein</fullName>
    </recommendedName>
</protein>
<evidence type="ECO:0000313" key="2">
    <source>
        <dbReference type="EMBL" id="HIY77577.1"/>
    </source>
</evidence>
<dbReference type="SUPFAM" id="SSF51735">
    <property type="entry name" value="NAD(P)-binding Rossmann-fold domains"/>
    <property type="match status" value="1"/>
</dbReference>
<proteinExistence type="predicted"/>
<dbReference type="PANTHER" id="PTHR37850">
    <property type="entry name" value="STRU PROTEIN"/>
    <property type="match status" value="1"/>
</dbReference>
<accession>A0A9D1Z7S0</accession>
<dbReference type="Gene3D" id="3.40.50.720">
    <property type="entry name" value="NAD(P)-binding Rossmann-like Domain"/>
    <property type="match status" value="1"/>
</dbReference>
<evidence type="ECO:0000259" key="1">
    <source>
        <dbReference type="Pfam" id="PF21135"/>
    </source>
</evidence>
<name>A0A9D1Z7S0_9FIRM</name>
<dbReference type="Pfam" id="PF21135">
    <property type="entry name" value="DRL_cat"/>
    <property type="match status" value="1"/>
</dbReference>
<dbReference type="Proteomes" id="UP000824135">
    <property type="component" value="Unassembled WGS sequence"/>
</dbReference>
<dbReference type="AlphaFoldDB" id="A0A9D1Z7S0"/>
<reference evidence="2" key="2">
    <citation type="submission" date="2021-04" db="EMBL/GenBank/DDBJ databases">
        <authorList>
            <person name="Gilroy R."/>
        </authorList>
    </citation>
    <scope>NUCLEOTIDE SEQUENCE</scope>
    <source>
        <strain evidence="2">CHK199-9574</strain>
    </source>
</reference>